<dbReference type="Gene3D" id="1.10.287.3980">
    <property type="match status" value="1"/>
</dbReference>
<dbReference type="AlphaFoldDB" id="A0A482CG90"/>
<proteinExistence type="inferred from homology"/>
<dbReference type="GO" id="GO:1990904">
    <property type="term" value="C:ribonucleoprotein complex"/>
    <property type="evidence" value="ECO:0007669"/>
    <property type="project" value="UniProtKB-KW"/>
</dbReference>
<evidence type="ECO:0000313" key="5">
    <source>
        <dbReference type="EMBL" id="QBL75592.1"/>
    </source>
</evidence>
<feature type="compositionally biased region" description="Basic residues" evidence="4">
    <location>
        <begin position="23"/>
        <end position="43"/>
    </location>
</feature>
<gene>
    <name evidence="5" type="primary">rpl34</name>
</gene>
<keyword evidence="2 5" id="KW-0689">Ribosomal protein</keyword>
<feature type="region of interest" description="Disordered" evidence="4">
    <location>
        <begin position="1"/>
        <end position="43"/>
    </location>
</feature>
<dbReference type="EMBL" id="MK408748">
    <property type="protein sequence ID" value="QBL75592.1"/>
    <property type="molecule type" value="Genomic_DNA"/>
</dbReference>
<accession>A0A482CG90</accession>
<evidence type="ECO:0000256" key="3">
    <source>
        <dbReference type="ARBA" id="ARBA00023274"/>
    </source>
</evidence>
<evidence type="ECO:0000256" key="4">
    <source>
        <dbReference type="SAM" id="MobiDB-lite"/>
    </source>
</evidence>
<protein>
    <submittedName>
        <fullName evidence="5">50S ribosomal protein L34</fullName>
    </submittedName>
</protein>
<organism evidence="5">
    <name type="scientific">Corallina ferreyrae</name>
    <dbReference type="NCBI Taxonomy" id="2547422"/>
    <lineage>
        <taxon>Eukaryota</taxon>
        <taxon>Rhodophyta</taxon>
        <taxon>Florideophyceae</taxon>
        <taxon>Corallinophycidae</taxon>
        <taxon>Corallinales</taxon>
        <taxon>Corallinaceae</taxon>
        <taxon>Corallinoideae</taxon>
        <taxon>Corallina</taxon>
    </lineage>
</organism>
<sequence length="43" mass="5243">MNRSSNYSTSYKKNKTSGFRKFSQNHKGRKILRRRRKKGRKIL</sequence>
<dbReference type="RefSeq" id="YP_009589076.1">
    <property type="nucleotide sequence ID" value="NC_041636.1"/>
</dbReference>
<dbReference type="GO" id="GO:0005840">
    <property type="term" value="C:ribosome"/>
    <property type="evidence" value="ECO:0007669"/>
    <property type="project" value="UniProtKB-KW"/>
</dbReference>
<name>A0A482CG90_9FLOR</name>
<dbReference type="Pfam" id="PF00468">
    <property type="entry name" value="Ribosomal_L34"/>
    <property type="match status" value="1"/>
</dbReference>
<geneLocation type="plastid" evidence="5"/>
<dbReference type="InterPro" id="IPR000271">
    <property type="entry name" value="Ribosomal_bL34"/>
</dbReference>
<feature type="compositionally biased region" description="Low complexity" evidence="4">
    <location>
        <begin position="1"/>
        <end position="11"/>
    </location>
</feature>
<reference evidence="5" key="1">
    <citation type="journal article" date="2019" name="Mitochondrial DNA Part B Resour">
        <title>Conspecificity of the Peruvian Corallina ferreyrae with C. caespitosa (Corallinaceae, Rhodophyta) inferred from genomic analysis of the type specimen.</title>
        <authorList>
            <person name="Bustamante D.E."/>
            <person name="Calderon M.S."/>
            <person name="Hughey J.R."/>
        </authorList>
    </citation>
    <scope>NUCLEOTIDE SEQUENCE</scope>
</reference>
<dbReference type="GeneID" id="39720227"/>
<dbReference type="GO" id="GO:0003735">
    <property type="term" value="F:structural constituent of ribosome"/>
    <property type="evidence" value="ECO:0007669"/>
    <property type="project" value="InterPro"/>
</dbReference>
<dbReference type="GO" id="GO:0006412">
    <property type="term" value="P:translation"/>
    <property type="evidence" value="ECO:0007669"/>
    <property type="project" value="InterPro"/>
</dbReference>
<keyword evidence="5" id="KW-0934">Plastid</keyword>
<evidence type="ECO:0000256" key="2">
    <source>
        <dbReference type="ARBA" id="ARBA00022980"/>
    </source>
</evidence>
<keyword evidence="3" id="KW-0687">Ribonucleoprotein</keyword>
<comment type="similarity">
    <text evidence="1">Belongs to the bacterial ribosomal protein bL34 family.</text>
</comment>
<evidence type="ECO:0000256" key="1">
    <source>
        <dbReference type="ARBA" id="ARBA00010111"/>
    </source>
</evidence>